<protein>
    <recommendedName>
        <fullName evidence="2">cysteine-S-conjugate beta-lyase</fullName>
        <ecNumber evidence="2">4.4.1.13</ecNumber>
    </recommendedName>
</protein>
<dbReference type="PANTHER" id="PTHR43525">
    <property type="entry name" value="PROTEIN MALY"/>
    <property type="match status" value="1"/>
</dbReference>
<dbReference type="RefSeq" id="WP_092985558.1">
    <property type="nucleotide sequence ID" value="NZ_FNFY01000007.1"/>
</dbReference>
<dbReference type="InterPro" id="IPR051798">
    <property type="entry name" value="Class-II_PLP-Dep_Aminotrans"/>
</dbReference>
<sequence>MSKFNFDKETTREGTYSIQYEGTEPLFGRTGLAPFWIADMDIETPEAITEAMKKRLDNGIFGYTIWKNSKFYGPVKQWWKSRYDVDLTDDMITYAPSVLYTVSEAVRLHSDKGDGVILNMPTYNAFLKVLKGNDRKVVPCSLIEEDNEYAFDFEHFEELCRAPENKVFVHCNPHNPTGKVWSREDLQKMKDICLRNDVFFISDEIHMDFVRPKEKFVSMAELMDEGDPIIVTTGLGKTFNLASIPHSYFITKNKELRNKIVYEYDHRYNVGTANSLVLAAIDAAYTDCGEWVDELNDHLEGNFDYIEEYINEHLSEYLSFKKPESTYLAWISFEKCGIEDAEMHKALVDLGGIAVSPGHIYDIADNGRFRMNVASSRMRIESGMERIHKTIEKLKEDGRI</sequence>
<feature type="domain" description="Aminotransferase class I/classII large" evidence="6">
    <location>
        <begin position="41"/>
        <end position="387"/>
    </location>
</feature>
<organism evidence="7 8">
    <name type="scientific">Lacicoccus qingdaonensis</name>
    <dbReference type="NCBI Taxonomy" id="576118"/>
    <lineage>
        <taxon>Bacteria</taxon>
        <taxon>Bacillati</taxon>
        <taxon>Bacillota</taxon>
        <taxon>Bacilli</taxon>
        <taxon>Bacillales</taxon>
        <taxon>Salinicoccaceae</taxon>
        <taxon>Lacicoccus</taxon>
    </lineage>
</organism>
<gene>
    <name evidence="7" type="ORF">SAMN05216216_1077</name>
</gene>
<dbReference type="GO" id="GO:0047804">
    <property type="term" value="F:cysteine-S-conjugate beta-lyase activity"/>
    <property type="evidence" value="ECO:0007669"/>
    <property type="project" value="UniProtKB-EC"/>
</dbReference>
<evidence type="ECO:0000256" key="3">
    <source>
        <dbReference type="ARBA" id="ARBA00022898"/>
    </source>
</evidence>
<keyword evidence="3" id="KW-0663">Pyridoxal phosphate</keyword>
<dbReference type="GO" id="GO:0030170">
    <property type="term" value="F:pyridoxal phosphate binding"/>
    <property type="evidence" value="ECO:0007669"/>
    <property type="project" value="InterPro"/>
</dbReference>
<dbReference type="Gene3D" id="3.40.640.10">
    <property type="entry name" value="Type I PLP-dependent aspartate aminotransferase-like (Major domain)"/>
    <property type="match status" value="1"/>
</dbReference>
<evidence type="ECO:0000256" key="1">
    <source>
        <dbReference type="ARBA" id="ARBA00001933"/>
    </source>
</evidence>
<dbReference type="AlphaFoldDB" id="A0A1G9DX09"/>
<dbReference type="InterPro" id="IPR015424">
    <property type="entry name" value="PyrdxlP-dep_Trfase"/>
</dbReference>
<reference evidence="8" key="1">
    <citation type="submission" date="2016-10" db="EMBL/GenBank/DDBJ databases">
        <authorList>
            <person name="Varghese N."/>
            <person name="Submissions S."/>
        </authorList>
    </citation>
    <scope>NUCLEOTIDE SEQUENCE [LARGE SCALE GENOMIC DNA]</scope>
    <source>
        <strain evidence="8">CGMCC 1.8895</strain>
    </source>
</reference>
<comment type="cofactor">
    <cofactor evidence="1">
        <name>pyridoxal 5'-phosphate</name>
        <dbReference type="ChEBI" id="CHEBI:597326"/>
    </cofactor>
</comment>
<dbReference type="Pfam" id="PF00155">
    <property type="entry name" value="Aminotran_1_2"/>
    <property type="match status" value="1"/>
</dbReference>
<dbReference type="CDD" id="cd00609">
    <property type="entry name" value="AAT_like"/>
    <property type="match status" value="1"/>
</dbReference>
<dbReference type="InterPro" id="IPR015421">
    <property type="entry name" value="PyrdxlP-dep_Trfase_major"/>
</dbReference>
<dbReference type="STRING" id="576118.SAMN05216216_1077"/>
<evidence type="ECO:0000313" key="7">
    <source>
        <dbReference type="EMBL" id="SDK68388.1"/>
    </source>
</evidence>
<evidence type="ECO:0000256" key="2">
    <source>
        <dbReference type="ARBA" id="ARBA00012224"/>
    </source>
</evidence>
<keyword evidence="4 7" id="KW-0456">Lyase</keyword>
<evidence type="ECO:0000313" key="8">
    <source>
        <dbReference type="Proteomes" id="UP000199008"/>
    </source>
</evidence>
<comment type="similarity">
    <text evidence="5">Belongs to the class-II pyridoxal-phosphate-dependent aminotransferase family. MalY/PatB cystathionine beta-lyase subfamily.</text>
</comment>
<accession>A0A1G9DX09</accession>
<dbReference type="EC" id="4.4.1.13" evidence="2"/>
<evidence type="ECO:0000259" key="6">
    <source>
        <dbReference type="Pfam" id="PF00155"/>
    </source>
</evidence>
<dbReference type="SUPFAM" id="SSF53383">
    <property type="entry name" value="PLP-dependent transferases"/>
    <property type="match status" value="1"/>
</dbReference>
<name>A0A1G9DX09_9BACL</name>
<evidence type="ECO:0000256" key="4">
    <source>
        <dbReference type="ARBA" id="ARBA00023239"/>
    </source>
</evidence>
<dbReference type="Gene3D" id="3.90.1150.10">
    <property type="entry name" value="Aspartate Aminotransferase, domain 1"/>
    <property type="match status" value="1"/>
</dbReference>
<dbReference type="InterPro" id="IPR015422">
    <property type="entry name" value="PyrdxlP-dep_Trfase_small"/>
</dbReference>
<evidence type="ECO:0000256" key="5">
    <source>
        <dbReference type="ARBA" id="ARBA00037974"/>
    </source>
</evidence>
<dbReference type="InterPro" id="IPR004839">
    <property type="entry name" value="Aminotransferase_I/II_large"/>
</dbReference>
<dbReference type="OrthoDB" id="9802872at2"/>
<dbReference type="Proteomes" id="UP000199008">
    <property type="component" value="Unassembled WGS sequence"/>
</dbReference>
<dbReference type="PANTHER" id="PTHR43525:SF1">
    <property type="entry name" value="PROTEIN MALY"/>
    <property type="match status" value="1"/>
</dbReference>
<keyword evidence="8" id="KW-1185">Reference proteome</keyword>
<proteinExistence type="inferred from homology"/>
<dbReference type="EMBL" id="FNFY01000007">
    <property type="protein sequence ID" value="SDK68388.1"/>
    <property type="molecule type" value="Genomic_DNA"/>
</dbReference>